<reference evidence="4" key="1">
    <citation type="journal article" date="2023" name="Mar. Drugs">
        <title>Gemmata algarum, a Novel Planctomycete Isolated from an Algal Mat, Displays Antimicrobial Activity.</title>
        <authorList>
            <person name="Kumar G."/>
            <person name="Kallscheuer N."/>
            <person name="Kashif M."/>
            <person name="Ahamad S."/>
            <person name="Jagadeeshwari U."/>
            <person name="Pannikurungottu S."/>
            <person name="Haufschild T."/>
            <person name="Kabuu M."/>
            <person name="Sasikala C."/>
            <person name="Jogler C."/>
            <person name="Ramana C."/>
        </authorList>
    </citation>
    <scope>NUCLEOTIDE SEQUENCE [LARGE SCALE GENOMIC DNA]</scope>
    <source>
        <strain evidence="4">JC673</strain>
    </source>
</reference>
<evidence type="ECO:0000313" key="4">
    <source>
        <dbReference type="Proteomes" id="UP001272242"/>
    </source>
</evidence>
<dbReference type="Gene3D" id="3.40.50.2300">
    <property type="match status" value="1"/>
</dbReference>
<feature type="modified residue" description="4-aspartylphosphate" evidence="1">
    <location>
        <position position="68"/>
    </location>
</feature>
<dbReference type="InterPro" id="IPR001789">
    <property type="entry name" value="Sig_transdc_resp-reg_receiver"/>
</dbReference>
<dbReference type="RefSeq" id="WP_261184615.1">
    <property type="nucleotide sequence ID" value="NZ_JAXBLV010000178.1"/>
</dbReference>
<dbReference type="PANTHER" id="PTHR44520:SF1">
    <property type="entry name" value="TWO-COMPONENT SYSTEM REGULATORY PROTEIN"/>
    <property type="match status" value="1"/>
</dbReference>
<organism evidence="3 4">
    <name type="scientific">Gemmata algarum</name>
    <dbReference type="NCBI Taxonomy" id="2975278"/>
    <lineage>
        <taxon>Bacteria</taxon>
        <taxon>Pseudomonadati</taxon>
        <taxon>Planctomycetota</taxon>
        <taxon>Planctomycetia</taxon>
        <taxon>Gemmatales</taxon>
        <taxon>Gemmataceae</taxon>
        <taxon>Gemmata</taxon>
    </lineage>
</organism>
<dbReference type="CDD" id="cd17557">
    <property type="entry name" value="REC_Rcp-like"/>
    <property type="match status" value="1"/>
</dbReference>
<feature type="domain" description="Response regulatory" evidence="2">
    <location>
        <begin position="8"/>
        <end position="135"/>
    </location>
</feature>
<comment type="caution">
    <text evidence="3">The sequence shown here is derived from an EMBL/GenBank/DDBJ whole genome shotgun (WGS) entry which is preliminary data.</text>
</comment>
<protein>
    <submittedName>
        <fullName evidence="3">Response regulator</fullName>
    </submittedName>
</protein>
<dbReference type="EMBL" id="JAXBLV010000178">
    <property type="protein sequence ID" value="MDY3560424.1"/>
    <property type="molecule type" value="Genomic_DNA"/>
</dbReference>
<name>A0ABU5EYW2_9BACT</name>
<keyword evidence="1" id="KW-0597">Phosphoprotein</keyword>
<evidence type="ECO:0000313" key="3">
    <source>
        <dbReference type="EMBL" id="MDY3560424.1"/>
    </source>
</evidence>
<dbReference type="Proteomes" id="UP001272242">
    <property type="component" value="Unassembled WGS sequence"/>
</dbReference>
<evidence type="ECO:0000256" key="1">
    <source>
        <dbReference type="PROSITE-ProRule" id="PRU00169"/>
    </source>
</evidence>
<dbReference type="PROSITE" id="PS50110">
    <property type="entry name" value="RESPONSE_REGULATORY"/>
    <property type="match status" value="1"/>
</dbReference>
<dbReference type="Pfam" id="PF00072">
    <property type="entry name" value="Response_reg"/>
    <property type="match status" value="1"/>
</dbReference>
<dbReference type="SMART" id="SM00448">
    <property type="entry name" value="REC"/>
    <property type="match status" value="1"/>
</dbReference>
<accession>A0ABU5EYW2</accession>
<dbReference type="InterPro" id="IPR052893">
    <property type="entry name" value="TCS_response_regulator"/>
</dbReference>
<dbReference type="PANTHER" id="PTHR44520">
    <property type="entry name" value="RESPONSE REGULATOR RCP1-RELATED"/>
    <property type="match status" value="1"/>
</dbReference>
<dbReference type="InterPro" id="IPR011006">
    <property type="entry name" value="CheY-like_superfamily"/>
</dbReference>
<sequence>MSTPQPLDVLLVEDDPNDLKLTLHAFRKYHLANVVHVARDGAEALEFVFRTGRHADRPGGHPHLILLDLKLPLMDGIEVLRRLKESPVSRFIPIVVLTSSREDKDLTACYELGVNSYIVKPVDFGQFGEVVRQLGFYWLLINQPPPG</sequence>
<keyword evidence="4" id="KW-1185">Reference proteome</keyword>
<dbReference type="SUPFAM" id="SSF52172">
    <property type="entry name" value="CheY-like"/>
    <property type="match status" value="1"/>
</dbReference>
<gene>
    <name evidence="3" type="ORF">R5W23_001658</name>
</gene>
<proteinExistence type="predicted"/>
<evidence type="ECO:0000259" key="2">
    <source>
        <dbReference type="PROSITE" id="PS50110"/>
    </source>
</evidence>